<dbReference type="GO" id="GO:0016740">
    <property type="term" value="F:transferase activity"/>
    <property type="evidence" value="ECO:0007669"/>
    <property type="project" value="UniProtKB-KW"/>
</dbReference>
<organism evidence="3 4">
    <name type="scientific">Algoriphagus antarcticus</name>
    <dbReference type="NCBI Taxonomy" id="238540"/>
    <lineage>
        <taxon>Bacteria</taxon>
        <taxon>Pseudomonadati</taxon>
        <taxon>Bacteroidota</taxon>
        <taxon>Cytophagia</taxon>
        <taxon>Cytophagales</taxon>
        <taxon>Cyclobacteriaceae</taxon>
        <taxon>Algoriphagus</taxon>
    </lineage>
</organism>
<dbReference type="Pfam" id="PF01425">
    <property type="entry name" value="Amidase"/>
    <property type="match status" value="1"/>
</dbReference>
<keyword evidence="1" id="KW-0812">Transmembrane</keyword>
<keyword evidence="1" id="KW-1133">Transmembrane helix</keyword>
<dbReference type="GO" id="GO:0050567">
    <property type="term" value="F:glutaminyl-tRNA synthase (glutamine-hydrolyzing) activity"/>
    <property type="evidence" value="ECO:0007669"/>
    <property type="project" value="TreeGrafter"/>
</dbReference>
<dbReference type="AlphaFoldDB" id="A0A3E0DU18"/>
<dbReference type="EMBL" id="QUNF01000011">
    <property type="protein sequence ID" value="REG87032.1"/>
    <property type="molecule type" value="Genomic_DNA"/>
</dbReference>
<dbReference type="InterPro" id="IPR023631">
    <property type="entry name" value="Amidase_dom"/>
</dbReference>
<feature type="domain" description="Amidase" evidence="2">
    <location>
        <begin position="155"/>
        <end position="507"/>
    </location>
</feature>
<dbReference type="InterPro" id="IPR036928">
    <property type="entry name" value="AS_sf"/>
</dbReference>
<dbReference type="Gene3D" id="3.90.1300.10">
    <property type="entry name" value="Amidase signature (AS) domain"/>
    <property type="match status" value="1"/>
</dbReference>
<sequence length="572" mass="62275">MLNLCTALLQNYSMESKNVVRLPVFILIGAAACLALGFSFGKKYGEITPVAIEGASELLGLSFTPAEKDSMIGTLTSQRRKYEGLREFKLDNSVTPSLIFNPLPIGFTPNQVQKDLDWGLPTAVELPEKESDIAYLPVHKLAFLIKSKKLSSERLTKIYLDRIKTYSDTLQCLITLMEESALQKAKAMDQEISEGKYRGPLHGIPYGIKDLLAVKGTKTTWGAMPYKDQEIDQTATVVTKLSDAGGVLVGKFTLGALAMGDVWYGGVTKNPWNLKQGSSGSSAGSASAVSAGLVPFAIGTETLGSIVSPSTRNGVTGLRPTYGRVSKNGAMALSWSMDKIGPISRSALDDGIILSVINGEDAMDRSTIGAAFNYSSKTDVKKLKVGYFKSYFEGEGAGSENNNEVLELLKNQGFELHPVELKTSVNPNSIGLMLMVEGAAAFDELTRLGWDDQLVAQHKNAWPNLFRAARFIPAVEYVQAARQRTVLIAEMHEIMKEYDVIVTPSFGGQQLQVTNLTGHPALCLPNGFNEEGNPTSITLLANLFEEEKLVMLGHLIQNTSDWQAKRPPMFDK</sequence>
<dbReference type="PANTHER" id="PTHR11895:SF73">
    <property type="entry name" value="AMIDASE FAMILY PROTEIN"/>
    <property type="match status" value="1"/>
</dbReference>
<evidence type="ECO:0000313" key="3">
    <source>
        <dbReference type="EMBL" id="REG87032.1"/>
    </source>
</evidence>
<dbReference type="SUPFAM" id="SSF75304">
    <property type="entry name" value="Amidase signature (AS) enzymes"/>
    <property type="match status" value="1"/>
</dbReference>
<keyword evidence="3" id="KW-0808">Transferase</keyword>
<dbReference type="InterPro" id="IPR000120">
    <property type="entry name" value="Amidase"/>
</dbReference>
<comment type="caution">
    <text evidence="3">The sequence shown here is derived from an EMBL/GenBank/DDBJ whole genome shotgun (WGS) entry which is preliminary data.</text>
</comment>
<evidence type="ECO:0000313" key="4">
    <source>
        <dbReference type="Proteomes" id="UP000256405"/>
    </source>
</evidence>
<feature type="transmembrane region" description="Helical" evidence="1">
    <location>
        <begin position="20"/>
        <end position="40"/>
    </location>
</feature>
<name>A0A3E0DU18_9BACT</name>
<keyword evidence="1" id="KW-0472">Membrane</keyword>
<dbReference type="Proteomes" id="UP000256405">
    <property type="component" value="Unassembled WGS sequence"/>
</dbReference>
<proteinExistence type="predicted"/>
<dbReference type="PANTHER" id="PTHR11895">
    <property type="entry name" value="TRANSAMIDASE"/>
    <property type="match status" value="1"/>
</dbReference>
<reference evidence="3 4" key="1">
    <citation type="submission" date="2018-08" db="EMBL/GenBank/DDBJ databases">
        <title>Genomic Encyclopedia of Archaeal and Bacterial Type Strains, Phase II (KMG-II): from individual species to whole genera.</title>
        <authorList>
            <person name="Goeker M."/>
        </authorList>
    </citation>
    <scope>NUCLEOTIDE SEQUENCE [LARGE SCALE GENOMIC DNA]</scope>
    <source>
        <strain evidence="3 4">DSM 15986</strain>
    </source>
</reference>
<gene>
    <name evidence="3" type="ORF">C8N25_11110</name>
</gene>
<keyword evidence="4" id="KW-1185">Reference proteome</keyword>
<accession>A0A3E0DU18</accession>
<evidence type="ECO:0000259" key="2">
    <source>
        <dbReference type="Pfam" id="PF01425"/>
    </source>
</evidence>
<protein>
    <submittedName>
        <fullName evidence="3">Asp-tRNA(Asn)/Glu-tRNA(Gln) amidotransferase A subunit family amidase</fullName>
    </submittedName>
</protein>
<evidence type="ECO:0000256" key="1">
    <source>
        <dbReference type="SAM" id="Phobius"/>
    </source>
</evidence>